<dbReference type="InterPro" id="IPR022212">
    <property type="entry name" value="DUF3741"/>
</dbReference>
<accession>A0ABQ9N729</accession>
<feature type="region of interest" description="Disordered" evidence="1">
    <location>
        <begin position="319"/>
        <end position="373"/>
    </location>
</feature>
<comment type="caution">
    <text evidence="4">The sequence shown here is derived from an EMBL/GenBank/DDBJ whole genome shotgun (WGS) entry which is preliminary data.</text>
</comment>
<dbReference type="Pfam" id="PF14309">
    <property type="entry name" value="DUF4378"/>
    <property type="match status" value="1"/>
</dbReference>
<proteinExistence type="predicted"/>
<dbReference type="InterPro" id="IPR025486">
    <property type="entry name" value="DUF4378"/>
</dbReference>
<evidence type="ECO:0000259" key="3">
    <source>
        <dbReference type="Pfam" id="PF14309"/>
    </source>
</evidence>
<feature type="region of interest" description="Disordered" evidence="1">
    <location>
        <begin position="672"/>
        <end position="702"/>
    </location>
</feature>
<dbReference type="Pfam" id="PF12552">
    <property type="entry name" value="DUF3741"/>
    <property type="match status" value="1"/>
</dbReference>
<feature type="compositionally biased region" description="Basic and acidic residues" evidence="1">
    <location>
        <begin position="418"/>
        <end position="435"/>
    </location>
</feature>
<feature type="compositionally biased region" description="Low complexity" evidence="1">
    <location>
        <begin position="679"/>
        <end position="691"/>
    </location>
</feature>
<feature type="region of interest" description="Disordered" evidence="1">
    <location>
        <begin position="571"/>
        <end position="598"/>
    </location>
</feature>
<dbReference type="PANTHER" id="PTHR47212:SF4">
    <property type="entry name" value="ADHESIN-LIKE PROTEIN, PUTATIVE (DUF3741)-RELATED"/>
    <property type="match status" value="1"/>
</dbReference>
<keyword evidence="5" id="KW-1185">Reference proteome</keyword>
<feature type="domain" description="DUF3741" evidence="2">
    <location>
        <begin position="223"/>
        <end position="266"/>
    </location>
</feature>
<dbReference type="Proteomes" id="UP001174677">
    <property type="component" value="Chromosome 2"/>
</dbReference>
<sequence>MAKKSQRHPARHEGDHPGCMWGLIGMFDFRHGQSTQKLLSDRRRGPRHAVATGTATNKPVLLTNLEESCQGIIGGEESTIAAVDAGKPSVKKLMEEEMFCKKDFMKEMYSVEVEAKQSISEYGGSKRKNHKRTNRSRSRSCEIYIEDLDASESLEPEKPCLPNSEKQSTNIIEMDDIMEEFCHQIHGISCVKHDEHDEVHNQPNLQNPDLEEKLSEAIKLLSQRLINAKHVTGDGETHPSEELKDALRILSSDKELSLKLLQGPKSAVVKYVENLCNAYVGKDKVSKPLVGLNLSEQENDGLKRFDEVIHGKQRKFFRRKAKSLEKNPSKESKASQASNRIVILKPGPIGVEKPENERSLGSSPESQILIRNKGPNEGFGSYFFLTEIKRRLKKAMGKEQQEISPDGVPKRFPNKHQARGDGDKRYKENVGRNSPSKDHFFIEKVARPPTGVRKGEKTDTLKEHEVGLEQETATYPKQRISNIYVEAKKHLSEMLTSETGDVDFSSGQAPKTLGRILSLPEYNFSPTGSPGRDWGESFVTAQMRFSNNNKFQKKENVSHHGRMTLNSETELCVPDDSTDNEAKAPSNPNSSAPNELAQDNEVEKILCSVGDGMTSEGDVDIVKSAEIVVQEDSNTFDTLFEPINCSGTRDDQNGEMFEVCDETRYSDRLKHDLNEENQSPSSALTSPSTSSITKKDDNLEGVVEVSERPSPVSVLEPLFTEEDVSPASTRFQPAELPIQPRRIQFEEHVSSTADMGTPLKAYIAEKESIFEYVKAVVQASEENWDEFYIMSSSSDPLLDPSIFDEVEFFPNQLCYDNKLLFDCINEVLMEVYGRYFGCPLGLSFAKPTVRPAPDMKNAIHEVWEGVYWYLLPLPLPHTLEQKVKKDMAKTGTWMDLRCDSEAMIIEIGDAIFKDLMEETMLSCVNGSSESGNPSIAAELKEQIGINL</sequence>
<evidence type="ECO:0000313" key="4">
    <source>
        <dbReference type="EMBL" id="KAJ9188332.1"/>
    </source>
</evidence>
<evidence type="ECO:0000313" key="5">
    <source>
        <dbReference type="Proteomes" id="UP001174677"/>
    </source>
</evidence>
<feature type="compositionally biased region" description="Basic and acidic residues" evidence="1">
    <location>
        <begin position="322"/>
        <end position="333"/>
    </location>
</feature>
<feature type="domain" description="DUF4378" evidence="3">
    <location>
        <begin position="770"/>
        <end position="918"/>
    </location>
</feature>
<organism evidence="4 5">
    <name type="scientific">Hevea brasiliensis</name>
    <name type="common">Para rubber tree</name>
    <name type="synonym">Siphonia brasiliensis</name>
    <dbReference type="NCBI Taxonomy" id="3981"/>
    <lineage>
        <taxon>Eukaryota</taxon>
        <taxon>Viridiplantae</taxon>
        <taxon>Streptophyta</taxon>
        <taxon>Embryophyta</taxon>
        <taxon>Tracheophyta</taxon>
        <taxon>Spermatophyta</taxon>
        <taxon>Magnoliopsida</taxon>
        <taxon>eudicotyledons</taxon>
        <taxon>Gunneridae</taxon>
        <taxon>Pentapetalae</taxon>
        <taxon>rosids</taxon>
        <taxon>fabids</taxon>
        <taxon>Malpighiales</taxon>
        <taxon>Euphorbiaceae</taxon>
        <taxon>Crotonoideae</taxon>
        <taxon>Micrandreae</taxon>
        <taxon>Hevea</taxon>
    </lineage>
</organism>
<evidence type="ECO:0000259" key="2">
    <source>
        <dbReference type="Pfam" id="PF12552"/>
    </source>
</evidence>
<gene>
    <name evidence="4" type="ORF">P3X46_003698</name>
</gene>
<feature type="region of interest" description="Disordered" evidence="1">
    <location>
        <begin position="398"/>
        <end position="435"/>
    </location>
</feature>
<reference evidence="4" key="1">
    <citation type="journal article" date="2023" name="Plant Biotechnol. J.">
        <title>Chromosome-level wild Hevea brasiliensis genome provides new tools for genomic-assisted breeding and valuable loci to elevate rubber yield.</title>
        <authorList>
            <person name="Cheng H."/>
            <person name="Song X."/>
            <person name="Hu Y."/>
            <person name="Wu T."/>
            <person name="Yang Q."/>
            <person name="An Z."/>
            <person name="Feng S."/>
            <person name="Deng Z."/>
            <person name="Wu W."/>
            <person name="Zeng X."/>
            <person name="Tu M."/>
            <person name="Wang X."/>
            <person name="Huang H."/>
        </authorList>
    </citation>
    <scope>NUCLEOTIDE SEQUENCE</scope>
    <source>
        <strain evidence="4">MT/VB/25A 57/8</strain>
    </source>
</reference>
<dbReference type="EMBL" id="JARPOI010000002">
    <property type="protein sequence ID" value="KAJ9188332.1"/>
    <property type="molecule type" value="Genomic_DNA"/>
</dbReference>
<protein>
    <recommendedName>
        <fullName evidence="6">DUF4378 domain-containing protein</fullName>
    </recommendedName>
</protein>
<name>A0ABQ9N729_HEVBR</name>
<evidence type="ECO:0008006" key="6">
    <source>
        <dbReference type="Google" id="ProtNLM"/>
    </source>
</evidence>
<dbReference type="PANTHER" id="PTHR47212">
    <property type="entry name" value="ADHESIN-LIKE PROTEIN, PUTATIVE (DUF3741)-RELATED"/>
    <property type="match status" value="1"/>
</dbReference>
<evidence type="ECO:0000256" key="1">
    <source>
        <dbReference type="SAM" id="MobiDB-lite"/>
    </source>
</evidence>